<dbReference type="EMBL" id="KQ980467">
    <property type="protein sequence ID" value="KYN15965.1"/>
    <property type="molecule type" value="Genomic_DNA"/>
</dbReference>
<dbReference type="Pfam" id="PF00098">
    <property type="entry name" value="zf-CCHC"/>
    <property type="match status" value="1"/>
</dbReference>
<name>A0A151J1V2_9HYME</name>
<dbReference type="GO" id="GO:0008270">
    <property type="term" value="F:zinc ion binding"/>
    <property type="evidence" value="ECO:0007669"/>
    <property type="project" value="UniProtKB-KW"/>
</dbReference>
<dbReference type="AlphaFoldDB" id="A0A151J1V2"/>
<proteinExistence type="predicted"/>
<sequence length="130" mass="15258">FEKGRNFKRGNGSGKKCWECGKEGHFRSECPGIESIELSDTNYEIAWNALRERYNNHKQLIHNHVKALYNIQPIAKESSAKLLSIVDEVTKHLFALKILNEHTEHWDFLVIYHIHTKLDRNTSIEWESIN</sequence>
<keyword evidence="1" id="KW-0479">Metal-binding</keyword>
<keyword evidence="4" id="KW-1185">Reference proteome</keyword>
<dbReference type="InterPro" id="IPR036875">
    <property type="entry name" value="Znf_CCHC_sf"/>
</dbReference>
<evidence type="ECO:0000313" key="4">
    <source>
        <dbReference type="Proteomes" id="UP000078492"/>
    </source>
</evidence>
<dbReference type="InterPro" id="IPR005312">
    <property type="entry name" value="DUF1759"/>
</dbReference>
<protein>
    <recommendedName>
        <fullName evidence="2">CCHC-type domain-containing protein</fullName>
    </recommendedName>
</protein>
<dbReference type="Gene3D" id="4.10.60.10">
    <property type="entry name" value="Zinc finger, CCHC-type"/>
    <property type="match status" value="1"/>
</dbReference>
<dbReference type="PROSITE" id="PS50158">
    <property type="entry name" value="ZF_CCHC"/>
    <property type="match status" value="1"/>
</dbReference>
<feature type="non-terminal residue" evidence="3">
    <location>
        <position position="1"/>
    </location>
</feature>
<dbReference type="SUPFAM" id="SSF57756">
    <property type="entry name" value="Retrovirus zinc finger-like domains"/>
    <property type="match status" value="1"/>
</dbReference>
<dbReference type="GO" id="GO:0003676">
    <property type="term" value="F:nucleic acid binding"/>
    <property type="evidence" value="ECO:0007669"/>
    <property type="project" value="InterPro"/>
</dbReference>
<keyword evidence="1" id="KW-0862">Zinc</keyword>
<reference evidence="3 4" key="1">
    <citation type="submission" date="2015-09" db="EMBL/GenBank/DDBJ databases">
        <title>Trachymyrmex cornetzi WGS genome.</title>
        <authorList>
            <person name="Nygaard S."/>
            <person name="Hu H."/>
            <person name="Boomsma J."/>
            <person name="Zhang G."/>
        </authorList>
    </citation>
    <scope>NUCLEOTIDE SEQUENCE [LARGE SCALE GENOMIC DNA]</scope>
    <source>
        <strain evidence="3">Tcor2-1</strain>
        <tissue evidence="3">Whole body</tissue>
    </source>
</reference>
<organism evidence="3 4">
    <name type="scientific">Trachymyrmex cornetzi</name>
    <dbReference type="NCBI Taxonomy" id="471704"/>
    <lineage>
        <taxon>Eukaryota</taxon>
        <taxon>Metazoa</taxon>
        <taxon>Ecdysozoa</taxon>
        <taxon>Arthropoda</taxon>
        <taxon>Hexapoda</taxon>
        <taxon>Insecta</taxon>
        <taxon>Pterygota</taxon>
        <taxon>Neoptera</taxon>
        <taxon>Endopterygota</taxon>
        <taxon>Hymenoptera</taxon>
        <taxon>Apocrita</taxon>
        <taxon>Aculeata</taxon>
        <taxon>Formicoidea</taxon>
        <taxon>Formicidae</taxon>
        <taxon>Myrmicinae</taxon>
        <taxon>Trachymyrmex</taxon>
    </lineage>
</organism>
<evidence type="ECO:0000313" key="3">
    <source>
        <dbReference type="EMBL" id="KYN15965.1"/>
    </source>
</evidence>
<dbReference type="InterPro" id="IPR001878">
    <property type="entry name" value="Znf_CCHC"/>
</dbReference>
<gene>
    <name evidence="3" type="ORF">ALC57_11793</name>
</gene>
<accession>A0A151J1V2</accession>
<evidence type="ECO:0000259" key="2">
    <source>
        <dbReference type="PROSITE" id="PS50158"/>
    </source>
</evidence>
<feature type="domain" description="CCHC-type" evidence="2">
    <location>
        <begin position="16"/>
        <end position="31"/>
    </location>
</feature>
<evidence type="ECO:0000256" key="1">
    <source>
        <dbReference type="PROSITE-ProRule" id="PRU00047"/>
    </source>
</evidence>
<dbReference type="SMART" id="SM00343">
    <property type="entry name" value="ZnF_C2HC"/>
    <property type="match status" value="1"/>
</dbReference>
<dbReference type="Proteomes" id="UP000078492">
    <property type="component" value="Unassembled WGS sequence"/>
</dbReference>
<dbReference type="STRING" id="471704.A0A151J1V2"/>
<keyword evidence="1" id="KW-0863">Zinc-finger</keyword>
<dbReference type="Pfam" id="PF03564">
    <property type="entry name" value="DUF1759"/>
    <property type="match status" value="1"/>
</dbReference>